<sequence length="378" mass="42102">MSIALQKTLSLILLIILGLFLKRKFVTPDQNKGIKTIILDIALPAMIFVALLKIEVNPDLLILPVLALVFNIILLLFTRYAMPVFGIENNSASMRTLMLLIPSLAPGLTCFPFVVEYLGDDVLAWAALSDIGNKVFVLIAAYMLAMSWFYKNHQLKSRSNVQKIKELLVSMIKEPINLVIITAIILLSVGINLDTMPVFLSDAILMMKNMMTPLVLLFIGIAVVFKWAQLRMITALLVFRAGFIFMLSGIFVLLVPLPNEAAILLAVVFPQSAVSFWPFAHMSSVRSLELKNKDLEKRPTFDLELGINVLAVSMPFSTLLILGVFTSGTYFTNPYHILLFGAIMLSLAMIPKIIQLLKNTEIGIDSLTEKKLDDSRVE</sequence>
<gene>
    <name evidence="3" type="ORF">MM213_03905</name>
</gene>
<dbReference type="RefSeq" id="WP_241410194.1">
    <property type="nucleotide sequence ID" value="NZ_JAKZGO010000002.1"/>
</dbReference>
<evidence type="ECO:0000313" key="4">
    <source>
        <dbReference type="Proteomes" id="UP001165430"/>
    </source>
</evidence>
<evidence type="ECO:0000313" key="3">
    <source>
        <dbReference type="EMBL" id="MCH7412619.1"/>
    </source>
</evidence>
<feature type="transmembrane region" description="Helical" evidence="2">
    <location>
        <begin position="131"/>
        <end position="150"/>
    </location>
</feature>
<keyword evidence="2" id="KW-0472">Membrane</keyword>
<feature type="transmembrane region" description="Helical" evidence="2">
    <location>
        <begin position="237"/>
        <end position="255"/>
    </location>
</feature>
<keyword evidence="1" id="KW-0813">Transport</keyword>
<accession>A0ABS9V883</accession>
<feature type="transmembrane region" description="Helical" evidence="2">
    <location>
        <begin position="171"/>
        <end position="191"/>
    </location>
</feature>
<proteinExistence type="predicted"/>
<feature type="transmembrane region" description="Helical" evidence="2">
    <location>
        <begin position="60"/>
        <end position="77"/>
    </location>
</feature>
<keyword evidence="2" id="KW-0812">Transmembrane</keyword>
<dbReference type="PANTHER" id="PTHR36838:SF3">
    <property type="entry name" value="TRANSPORTER AUXIN EFFLUX CARRIER EC FAMILY"/>
    <property type="match status" value="1"/>
</dbReference>
<feature type="transmembrane region" description="Helical" evidence="2">
    <location>
        <begin position="97"/>
        <end position="119"/>
    </location>
</feature>
<dbReference type="PANTHER" id="PTHR36838">
    <property type="entry name" value="AUXIN EFFLUX CARRIER FAMILY PROTEIN"/>
    <property type="match status" value="1"/>
</dbReference>
<organism evidence="3 4">
    <name type="scientific">Belliella alkalica</name>
    <dbReference type="NCBI Taxonomy" id="1730871"/>
    <lineage>
        <taxon>Bacteria</taxon>
        <taxon>Pseudomonadati</taxon>
        <taxon>Bacteroidota</taxon>
        <taxon>Cytophagia</taxon>
        <taxon>Cytophagales</taxon>
        <taxon>Cyclobacteriaceae</taxon>
        <taxon>Belliella</taxon>
    </lineage>
</organism>
<feature type="transmembrane region" description="Helical" evidence="2">
    <location>
        <begin position="203"/>
        <end position="225"/>
    </location>
</feature>
<reference evidence="3" key="1">
    <citation type="submission" date="2022-03" db="EMBL/GenBank/DDBJ databases">
        <title>De novo assembled genomes of Belliella spp. (Cyclobacteriaceae) strains.</title>
        <authorList>
            <person name="Szabo A."/>
            <person name="Korponai K."/>
            <person name="Felfoldi T."/>
        </authorList>
    </citation>
    <scope>NUCLEOTIDE SEQUENCE</scope>
    <source>
        <strain evidence="3">DSM 111903</strain>
    </source>
</reference>
<protein>
    <submittedName>
        <fullName evidence="3">Permease</fullName>
    </submittedName>
</protein>
<feature type="transmembrane region" description="Helical" evidence="2">
    <location>
        <begin position="33"/>
        <end position="54"/>
    </location>
</feature>
<name>A0ABS9V883_9BACT</name>
<dbReference type="EMBL" id="JAKZGO010000002">
    <property type="protein sequence ID" value="MCH7412619.1"/>
    <property type="molecule type" value="Genomic_DNA"/>
</dbReference>
<keyword evidence="4" id="KW-1185">Reference proteome</keyword>
<feature type="transmembrane region" description="Helical" evidence="2">
    <location>
        <begin position="261"/>
        <end position="280"/>
    </location>
</feature>
<evidence type="ECO:0000256" key="2">
    <source>
        <dbReference type="SAM" id="Phobius"/>
    </source>
</evidence>
<dbReference type="Proteomes" id="UP001165430">
    <property type="component" value="Unassembled WGS sequence"/>
</dbReference>
<feature type="transmembrane region" description="Helical" evidence="2">
    <location>
        <begin position="6"/>
        <end position="21"/>
    </location>
</feature>
<evidence type="ECO:0000256" key="1">
    <source>
        <dbReference type="ARBA" id="ARBA00022448"/>
    </source>
</evidence>
<feature type="transmembrane region" description="Helical" evidence="2">
    <location>
        <begin position="301"/>
        <end position="325"/>
    </location>
</feature>
<keyword evidence="2" id="KW-1133">Transmembrane helix</keyword>
<comment type="caution">
    <text evidence="3">The sequence shown here is derived from an EMBL/GenBank/DDBJ whole genome shotgun (WGS) entry which is preliminary data.</text>
</comment>
<feature type="transmembrane region" description="Helical" evidence="2">
    <location>
        <begin position="337"/>
        <end position="354"/>
    </location>
</feature>